<reference evidence="1 2" key="1">
    <citation type="journal article" date="2023" name="Arcadia Sci">
        <title>De novo assembly of a long-read Amblyomma americanum tick genome.</title>
        <authorList>
            <person name="Chou S."/>
            <person name="Poskanzer K.E."/>
            <person name="Rollins M."/>
            <person name="Thuy-Boun P.S."/>
        </authorList>
    </citation>
    <scope>NUCLEOTIDE SEQUENCE [LARGE SCALE GENOMIC DNA]</scope>
    <source>
        <strain evidence="1">F_SG_1</strain>
        <tissue evidence="1">Salivary glands</tissue>
    </source>
</reference>
<protein>
    <submittedName>
        <fullName evidence="1">Uncharacterized protein</fullName>
    </submittedName>
</protein>
<sequence>MGMLSAAYVEPLGPPISHLALPQLPTRPLLQVSLDFEGTSKRHTPAAALKQTAAAFLDKCKGSTLFFTDGSVLPATGQAAAALVAPQLDVTRTCRMPFPGSSTVAELAGLHLAADLIAGIQSRFCRDPL</sequence>
<keyword evidence="2" id="KW-1185">Reference proteome</keyword>
<dbReference type="Proteomes" id="UP001321473">
    <property type="component" value="Unassembled WGS sequence"/>
</dbReference>
<accession>A0AAQ4EQP7</accession>
<name>A0AAQ4EQP7_AMBAM</name>
<proteinExistence type="predicted"/>
<comment type="caution">
    <text evidence="1">The sequence shown here is derived from an EMBL/GenBank/DDBJ whole genome shotgun (WGS) entry which is preliminary data.</text>
</comment>
<organism evidence="1 2">
    <name type="scientific">Amblyomma americanum</name>
    <name type="common">Lone star tick</name>
    <dbReference type="NCBI Taxonomy" id="6943"/>
    <lineage>
        <taxon>Eukaryota</taxon>
        <taxon>Metazoa</taxon>
        <taxon>Ecdysozoa</taxon>
        <taxon>Arthropoda</taxon>
        <taxon>Chelicerata</taxon>
        <taxon>Arachnida</taxon>
        <taxon>Acari</taxon>
        <taxon>Parasitiformes</taxon>
        <taxon>Ixodida</taxon>
        <taxon>Ixodoidea</taxon>
        <taxon>Ixodidae</taxon>
        <taxon>Amblyomminae</taxon>
        <taxon>Amblyomma</taxon>
    </lineage>
</organism>
<dbReference type="EMBL" id="JARKHS020012313">
    <property type="protein sequence ID" value="KAK8777000.1"/>
    <property type="molecule type" value="Genomic_DNA"/>
</dbReference>
<evidence type="ECO:0000313" key="2">
    <source>
        <dbReference type="Proteomes" id="UP001321473"/>
    </source>
</evidence>
<evidence type="ECO:0000313" key="1">
    <source>
        <dbReference type="EMBL" id="KAK8777000.1"/>
    </source>
</evidence>
<dbReference type="AlphaFoldDB" id="A0AAQ4EQP7"/>
<gene>
    <name evidence="1" type="ORF">V5799_029652</name>
</gene>